<dbReference type="EMBL" id="HACM01003668">
    <property type="protein sequence ID" value="CRZ04110.1"/>
    <property type="molecule type" value="Transcribed_RNA"/>
</dbReference>
<feature type="non-terminal residue" evidence="1">
    <location>
        <position position="144"/>
    </location>
</feature>
<protein>
    <submittedName>
        <fullName evidence="1">Uncharacterized protein</fullName>
    </submittedName>
</protein>
<evidence type="ECO:0000313" key="1">
    <source>
        <dbReference type="EMBL" id="CRZ04110.1"/>
    </source>
</evidence>
<dbReference type="AlphaFoldDB" id="A0A0H5QPU1"/>
<accession>A0A0H5QPU1</accession>
<organism evidence="1">
    <name type="scientific">Spongospora subterranea</name>
    <dbReference type="NCBI Taxonomy" id="70186"/>
    <lineage>
        <taxon>Eukaryota</taxon>
        <taxon>Sar</taxon>
        <taxon>Rhizaria</taxon>
        <taxon>Endomyxa</taxon>
        <taxon>Phytomyxea</taxon>
        <taxon>Plasmodiophorida</taxon>
        <taxon>Plasmodiophoridae</taxon>
        <taxon>Spongospora</taxon>
    </lineage>
</organism>
<proteinExistence type="predicted"/>
<reference evidence="1" key="1">
    <citation type="submission" date="2015-04" db="EMBL/GenBank/DDBJ databases">
        <title>The genome sequence of the plant pathogenic Rhizarian Plasmodiophora brassicae reveals insights in its biotrophic life cycle and the origin of chitin synthesis.</title>
        <authorList>
            <person name="Schwelm A."/>
            <person name="Fogelqvist J."/>
            <person name="Knaust A."/>
            <person name="Julke S."/>
            <person name="Lilja T."/>
            <person name="Dhandapani V."/>
            <person name="Bonilla-Rosso G."/>
            <person name="Karlsson M."/>
            <person name="Shevchenko A."/>
            <person name="Choi S.R."/>
            <person name="Kim H.G."/>
            <person name="Park J.Y."/>
            <person name="Lim Y.P."/>
            <person name="Ludwig-Muller J."/>
            <person name="Dixelius C."/>
        </authorList>
    </citation>
    <scope>NUCLEOTIDE SEQUENCE</scope>
    <source>
        <tissue evidence="1">Potato root galls</tissue>
    </source>
</reference>
<feature type="non-terminal residue" evidence="1">
    <location>
        <position position="1"/>
    </location>
</feature>
<name>A0A0H5QPU1_9EUKA</name>
<sequence>PLWVCHGVTARRVIMLATARCRSISWMKLSSFGIDWMIATVSGGNASHSYSSVQFMFIAIYQDEHDPHYGTYTENGLLLFINLLDQFRTSGQPVQQNGHRRGRRSKKCDFSTAQWKKTILERIKNNKFTKTATLSPKNICRKHN</sequence>